<protein>
    <recommendedName>
        <fullName evidence="10">Bromo domain-containing protein</fullName>
    </recommendedName>
</protein>
<evidence type="ECO:0008006" key="10">
    <source>
        <dbReference type="Google" id="ProtNLM"/>
    </source>
</evidence>
<evidence type="ECO:0000256" key="4">
    <source>
        <dbReference type="ARBA" id="ARBA00023159"/>
    </source>
</evidence>
<dbReference type="AlphaFoldDB" id="A0A6B2LF42"/>
<keyword evidence="3 6" id="KW-0103">Bromodomain</keyword>
<evidence type="ECO:0000256" key="6">
    <source>
        <dbReference type="PROSITE-ProRule" id="PRU00035"/>
    </source>
</evidence>
<dbReference type="SUPFAM" id="SSF55729">
    <property type="entry name" value="Acyl-CoA N-acyltransferases (Nat)"/>
    <property type="match status" value="1"/>
</dbReference>
<reference evidence="9" key="1">
    <citation type="journal article" date="2020" name="J. Eukaryot. Microbiol.">
        <title>De novo Sequencing, Assembly and Annotation of the Transcriptome for the Free-Living Testate Amoeba Arcella intermedia.</title>
        <authorList>
            <person name="Ribeiro G.M."/>
            <person name="Porfirio-Sousa A.L."/>
            <person name="Maurer-Alcala X.X."/>
            <person name="Katz L.A."/>
            <person name="Lahr D.J.G."/>
        </authorList>
    </citation>
    <scope>NUCLEOTIDE SEQUENCE</scope>
</reference>
<dbReference type="GO" id="GO:0045944">
    <property type="term" value="P:positive regulation of transcription by RNA polymerase II"/>
    <property type="evidence" value="ECO:0007669"/>
    <property type="project" value="TreeGrafter"/>
</dbReference>
<dbReference type="InterPro" id="IPR037800">
    <property type="entry name" value="GCN5"/>
</dbReference>
<dbReference type="GO" id="GO:0000123">
    <property type="term" value="C:histone acetyltransferase complex"/>
    <property type="evidence" value="ECO:0007669"/>
    <property type="project" value="TreeGrafter"/>
</dbReference>
<dbReference type="InterPro" id="IPR016181">
    <property type="entry name" value="Acyl_CoA_acyltransferase"/>
</dbReference>
<dbReference type="Gene3D" id="1.20.920.10">
    <property type="entry name" value="Bromodomain-like"/>
    <property type="match status" value="1"/>
</dbReference>
<dbReference type="PROSITE" id="PS51186">
    <property type="entry name" value="GNAT"/>
    <property type="match status" value="1"/>
</dbReference>
<dbReference type="Gene3D" id="3.40.630.30">
    <property type="match status" value="1"/>
</dbReference>
<dbReference type="InterPro" id="IPR036427">
    <property type="entry name" value="Bromodomain-like_sf"/>
</dbReference>
<dbReference type="InterPro" id="IPR000182">
    <property type="entry name" value="GNAT_dom"/>
</dbReference>
<dbReference type="GO" id="GO:0010484">
    <property type="term" value="F:histone H3 acetyltransferase activity"/>
    <property type="evidence" value="ECO:0007669"/>
    <property type="project" value="TreeGrafter"/>
</dbReference>
<dbReference type="Pfam" id="PF00439">
    <property type="entry name" value="Bromodomain"/>
    <property type="match status" value="1"/>
</dbReference>
<keyword evidence="4" id="KW-0010">Activator</keyword>
<comment type="subcellular location">
    <subcellularLocation>
        <location evidence="1">Nucleus</location>
    </subcellularLocation>
</comment>
<dbReference type="PANTHER" id="PTHR45750:SF3">
    <property type="entry name" value="HISTONE ACETYLTRANSFERASE"/>
    <property type="match status" value="1"/>
</dbReference>
<evidence type="ECO:0000256" key="5">
    <source>
        <dbReference type="ARBA" id="ARBA00023242"/>
    </source>
</evidence>
<dbReference type="PRINTS" id="PR00503">
    <property type="entry name" value="BROMODOMAIN"/>
</dbReference>
<comment type="similarity">
    <text evidence="2">Belongs to the acetyltransferase family. GCN5 subfamily.</text>
</comment>
<feature type="domain" description="Bromo" evidence="7">
    <location>
        <begin position="152"/>
        <end position="225"/>
    </location>
</feature>
<dbReference type="SMART" id="SM00297">
    <property type="entry name" value="BROMO"/>
    <property type="match status" value="1"/>
</dbReference>
<dbReference type="PROSITE" id="PS50014">
    <property type="entry name" value="BROMODOMAIN_2"/>
    <property type="match status" value="1"/>
</dbReference>
<dbReference type="GO" id="GO:0005634">
    <property type="term" value="C:nucleus"/>
    <property type="evidence" value="ECO:0007669"/>
    <property type="project" value="UniProtKB-SubCell"/>
</dbReference>
<evidence type="ECO:0000256" key="2">
    <source>
        <dbReference type="ARBA" id="ARBA00008607"/>
    </source>
</evidence>
<organism evidence="9">
    <name type="scientific">Arcella intermedia</name>
    <dbReference type="NCBI Taxonomy" id="1963864"/>
    <lineage>
        <taxon>Eukaryota</taxon>
        <taxon>Amoebozoa</taxon>
        <taxon>Tubulinea</taxon>
        <taxon>Elardia</taxon>
        <taxon>Arcellinida</taxon>
        <taxon>Sphaerothecina</taxon>
        <taxon>Arcellidae</taxon>
        <taxon>Arcella</taxon>
    </lineage>
</organism>
<dbReference type="SUPFAM" id="SSF47370">
    <property type="entry name" value="Bromodomain"/>
    <property type="match status" value="1"/>
</dbReference>
<dbReference type="InterPro" id="IPR001487">
    <property type="entry name" value="Bromodomain"/>
</dbReference>
<sequence length="243" mass="28816">MMNHLKSWAKKNQFYHLLTYADDFAIGYFQRQGFTLEIEIDKKDWDIGFLKYYDNATLMHCHIDNKIDYLEVSEQLRLQRMAFIKKMKQLSSQHLIYPGVKDFLNGAVQIDLEKLQGLKEAGWEPTKFKELMHPDKQKELYDINKKLIQAIKQDEDSWAFLSPVVEIFPADAEKYLQQVKDPIDLRTIEGKLEKGFYITHEMLLADLQRMVDNCMAFNPKESEFHELAEKINNRYLVKNKIEV</sequence>
<evidence type="ECO:0000259" key="8">
    <source>
        <dbReference type="PROSITE" id="PS51186"/>
    </source>
</evidence>
<feature type="domain" description="N-acetyltransferase" evidence="8">
    <location>
        <begin position="1"/>
        <end position="64"/>
    </location>
</feature>
<accession>A0A6B2LF42</accession>
<dbReference type="EMBL" id="GIBP01006541">
    <property type="protein sequence ID" value="NDV35510.1"/>
    <property type="molecule type" value="Transcribed_RNA"/>
</dbReference>
<evidence type="ECO:0000256" key="1">
    <source>
        <dbReference type="ARBA" id="ARBA00004123"/>
    </source>
</evidence>
<name>A0A6B2LF42_9EUKA</name>
<evidence type="ECO:0000313" key="9">
    <source>
        <dbReference type="EMBL" id="NDV35510.1"/>
    </source>
</evidence>
<dbReference type="PANTHER" id="PTHR45750">
    <property type="entry name" value="GH11602P"/>
    <property type="match status" value="1"/>
</dbReference>
<proteinExistence type="inferred from homology"/>
<evidence type="ECO:0000259" key="7">
    <source>
        <dbReference type="PROSITE" id="PS50014"/>
    </source>
</evidence>
<keyword evidence="5" id="KW-0539">Nucleus</keyword>
<evidence type="ECO:0000256" key="3">
    <source>
        <dbReference type="ARBA" id="ARBA00023117"/>
    </source>
</evidence>